<gene>
    <name evidence="1" type="ORF">JMN32_00670</name>
</gene>
<evidence type="ECO:0000313" key="2">
    <source>
        <dbReference type="Proteomes" id="UP000614216"/>
    </source>
</evidence>
<sequence>MGVRVYLSAIGSNMVVKPDIDMKRNLFFIVLSFIFFNVLLTACSNDDDGGPATGKLTGTVTDIESQAGLEGVKIIVFDAETNSPTENSLSTDASGNFTSDLIPGTYFLKFYKQGYDALPPRGIEAVSFSIEAGGTTQQTAEMTPSTITNAGFISGKVASGGTGIAGVLVVAEDAGNKTAFSTVSDKDGNYSIYNVPQGGYQVKGYIMNYSSNSVGASVTINTETPDVNVELTADAAGSLNGAVKNIATDNKDVDVTLVHPITKETIPGLSTKTVSLSYTLTNIPDGTYIARATYDNDERVMDPDRIAKFGEPIVTFSGGNSLTLTFDITGSITINTPTNEATTTQPVEITSTTPTFEWTAYSSTSDYVIEVMDISTGTIVWGGFDNSGADPVKNIVIPSSQKSIQFNSDGNASIAELIVGRTYRWKVYASKDDQNSPVGWTLISSSEDQLGLIKVSN</sequence>
<dbReference type="SUPFAM" id="SSF49478">
    <property type="entry name" value="Cna protein B-type domain"/>
    <property type="match status" value="1"/>
</dbReference>
<dbReference type="GO" id="GO:0030246">
    <property type="term" value="F:carbohydrate binding"/>
    <property type="evidence" value="ECO:0007669"/>
    <property type="project" value="InterPro"/>
</dbReference>
<proteinExistence type="predicted"/>
<dbReference type="SUPFAM" id="SSF49452">
    <property type="entry name" value="Starch-binding domain-like"/>
    <property type="match status" value="1"/>
</dbReference>
<dbReference type="Gene3D" id="2.60.40.1120">
    <property type="entry name" value="Carboxypeptidase-like, regulatory domain"/>
    <property type="match status" value="1"/>
</dbReference>
<dbReference type="InterPro" id="IPR013783">
    <property type="entry name" value="Ig-like_fold"/>
</dbReference>
<protein>
    <submittedName>
        <fullName evidence="1">Carboxypeptidase regulatory-like domain-containing protein</fullName>
    </submittedName>
</protein>
<dbReference type="AlphaFoldDB" id="A0A937FV51"/>
<name>A0A937FV51_9BACT</name>
<keyword evidence="1" id="KW-0378">Hydrolase</keyword>
<accession>A0A937FV51</accession>
<evidence type="ECO:0000313" key="1">
    <source>
        <dbReference type="EMBL" id="MBL6444801.1"/>
    </source>
</evidence>
<dbReference type="Pfam" id="PF13620">
    <property type="entry name" value="CarboxypepD_reg"/>
    <property type="match status" value="1"/>
</dbReference>
<dbReference type="Proteomes" id="UP000614216">
    <property type="component" value="Unassembled WGS sequence"/>
</dbReference>
<dbReference type="EMBL" id="JAEUGD010000001">
    <property type="protein sequence ID" value="MBL6444801.1"/>
    <property type="molecule type" value="Genomic_DNA"/>
</dbReference>
<dbReference type="GO" id="GO:0004180">
    <property type="term" value="F:carboxypeptidase activity"/>
    <property type="evidence" value="ECO:0007669"/>
    <property type="project" value="UniProtKB-KW"/>
</dbReference>
<keyword evidence="2" id="KW-1185">Reference proteome</keyword>
<comment type="caution">
    <text evidence="1">The sequence shown here is derived from an EMBL/GenBank/DDBJ whole genome shotgun (WGS) entry which is preliminary data.</text>
</comment>
<reference evidence="1" key="1">
    <citation type="submission" date="2021-01" db="EMBL/GenBank/DDBJ databases">
        <title>Fulvivirga kasyanovii gen. nov., sp nov., a novel member of the phylum Bacteroidetes isolated from seawater in a mussel farm.</title>
        <authorList>
            <person name="Zhao L.-H."/>
            <person name="Wang Z.-J."/>
        </authorList>
    </citation>
    <scope>NUCLEOTIDE SEQUENCE</scope>
    <source>
        <strain evidence="1">29W222</strain>
    </source>
</reference>
<organism evidence="1 2">
    <name type="scientific">Fulvivirga marina</name>
    <dbReference type="NCBI Taxonomy" id="2494733"/>
    <lineage>
        <taxon>Bacteria</taxon>
        <taxon>Pseudomonadati</taxon>
        <taxon>Bacteroidota</taxon>
        <taxon>Cytophagia</taxon>
        <taxon>Cytophagales</taxon>
        <taxon>Fulvivirgaceae</taxon>
        <taxon>Fulvivirga</taxon>
    </lineage>
</organism>
<dbReference type="Gene3D" id="2.60.40.10">
    <property type="entry name" value="Immunoglobulins"/>
    <property type="match status" value="1"/>
</dbReference>
<keyword evidence="1" id="KW-0645">Protease</keyword>
<keyword evidence="1" id="KW-0121">Carboxypeptidase</keyword>
<dbReference type="InterPro" id="IPR013784">
    <property type="entry name" value="Carb-bd-like_fold"/>
</dbReference>